<evidence type="ECO:0000313" key="4">
    <source>
        <dbReference type="EMBL" id="ABG50179.1"/>
    </source>
</evidence>
<dbReference type="CDD" id="cd00571">
    <property type="entry name" value="UreE"/>
    <property type="match status" value="1"/>
</dbReference>
<keyword evidence="3" id="KW-0143">Chaperone</keyword>
<gene>
    <name evidence="4" type="ordered locus">Tery_0750</name>
</gene>
<dbReference type="EMBL" id="CP000393">
    <property type="protein sequence ID" value="ABG50179.1"/>
    <property type="molecule type" value="Genomic_DNA"/>
</dbReference>
<dbReference type="STRING" id="203124.Tery_0750"/>
<keyword evidence="2" id="KW-0533">Nickel</keyword>
<organism evidence="4">
    <name type="scientific">Trichodesmium erythraeum (strain IMS101)</name>
    <dbReference type="NCBI Taxonomy" id="203124"/>
    <lineage>
        <taxon>Bacteria</taxon>
        <taxon>Bacillati</taxon>
        <taxon>Cyanobacteriota</taxon>
        <taxon>Cyanophyceae</taxon>
        <taxon>Oscillatoriophycideae</taxon>
        <taxon>Oscillatoriales</taxon>
        <taxon>Microcoleaceae</taxon>
        <taxon>Trichodesmium</taxon>
    </lineage>
</organism>
<dbReference type="OrthoDB" id="3394858at2"/>
<protein>
    <recommendedName>
        <fullName evidence="5">Urease accessory protein UreE</fullName>
    </recommendedName>
</protein>
<evidence type="ECO:0008006" key="5">
    <source>
        <dbReference type="Google" id="ProtNLM"/>
    </source>
</evidence>
<proteinExistence type="predicted"/>
<evidence type="ECO:0000256" key="1">
    <source>
        <dbReference type="ARBA" id="ARBA00022490"/>
    </source>
</evidence>
<reference evidence="4" key="1">
    <citation type="submission" date="2006-06" db="EMBL/GenBank/DDBJ databases">
        <title>Complete sequence of Trichodesmium erythraeum IMS101.</title>
        <authorList>
            <consortium name="US DOE Joint Genome Institute"/>
            <person name="Copeland A."/>
            <person name="Lucas S."/>
            <person name="Lapidus A."/>
            <person name="Barry K."/>
            <person name="Detter J.C."/>
            <person name="Glavina del Rio T."/>
            <person name="Hammon N."/>
            <person name="Israni S."/>
            <person name="Dalin E."/>
            <person name="Tice H."/>
            <person name="Pitluck S."/>
            <person name="Kiss H."/>
            <person name="Munk A.C."/>
            <person name="Brettin T."/>
            <person name="Bruce D."/>
            <person name="Han C."/>
            <person name="Tapia R."/>
            <person name="Gilna P."/>
            <person name="Schmutz J."/>
            <person name="Larimer F."/>
            <person name="Land M."/>
            <person name="Hauser L."/>
            <person name="Kyrpides N."/>
            <person name="Kim E."/>
            <person name="Richardson P."/>
        </authorList>
    </citation>
    <scope>NUCLEOTIDE SEQUENCE [LARGE SCALE GENOMIC DNA]</scope>
    <source>
        <strain evidence="4">IMS101</strain>
    </source>
</reference>
<name>Q117Z5_TRIEI</name>
<dbReference type="HOGENOM" id="CLU_1567901_0_0_3"/>
<dbReference type="AlphaFoldDB" id="Q117Z5"/>
<keyword evidence="1" id="KW-0963">Cytoplasm</keyword>
<dbReference type="KEGG" id="ter:Tery_0750"/>
<dbReference type="InterPro" id="IPR012406">
    <property type="entry name" value="UreE"/>
</dbReference>
<dbReference type="GO" id="GO:0006457">
    <property type="term" value="P:protein folding"/>
    <property type="evidence" value="ECO:0007669"/>
    <property type="project" value="InterPro"/>
</dbReference>
<accession>Q117Z5</accession>
<sequence length="175" mass="19753">MLDQTREIAQTYLGNLTKDANLAQRVKTAHTLSNCLETYLSQTDSSKGRILAESTSGIIVGIIKSRDWSICEGDVFITKSGKLLLIHLQEQKLMVLSFTAPVENHAIQLVHLGHVLGNHHWPIIIKKNRIYIQLIVDPGIIEATIAKFQIPGLKIDYELRSPQEHFQFSQHSHHS</sequence>
<evidence type="ECO:0000256" key="3">
    <source>
        <dbReference type="ARBA" id="ARBA00023186"/>
    </source>
</evidence>
<evidence type="ECO:0000256" key="2">
    <source>
        <dbReference type="ARBA" id="ARBA00022596"/>
    </source>
</evidence>
<dbReference type="GO" id="GO:0016151">
    <property type="term" value="F:nickel cation binding"/>
    <property type="evidence" value="ECO:0007669"/>
    <property type="project" value="InterPro"/>
</dbReference>
<dbReference type="eggNOG" id="COG2371">
    <property type="taxonomic scope" value="Bacteria"/>
</dbReference>
<dbReference type="RefSeq" id="WP_011610572.1">
    <property type="nucleotide sequence ID" value="NC_008312.1"/>
</dbReference>
<dbReference type="GO" id="GO:0005737">
    <property type="term" value="C:cytoplasm"/>
    <property type="evidence" value="ECO:0007669"/>
    <property type="project" value="InterPro"/>
</dbReference>